<name>A0A8J5JWC1_HOMAM</name>
<evidence type="ECO:0000313" key="2">
    <source>
        <dbReference type="Proteomes" id="UP000747542"/>
    </source>
</evidence>
<dbReference type="Proteomes" id="UP000747542">
    <property type="component" value="Unassembled WGS sequence"/>
</dbReference>
<evidence type="ECO:0000313" key="1">
    <source>
        <dbReference type="EMBL" id="KAG7162479.1"/>
    </source>
</evidence>
<sequence>MGGDEELWSSRMLIDAQEAFFNIKDKKLLLLQPLILDENPKDLQNNQTENVQQFCRAYSDIWLPHLTTNKKSRANLLIFGHRELRRICGPISGVEKNSWRR</sequence>
<dbReference type="EMBL" id="JAHLQT010027705">
    <property type="protein sequence ID" value="KAG7162479.1"/>
    <property type="molecule type" value="Genomic_DNA"/>
</dbReference>
<organism evidence="1 2">
    <name type="scientific">Homarus americanus</name>
    <name type="common">American lobster</name>
    <dbReference type="NCBI Taxonomy" id="6706"/>
    <lineage>
        <taxon>Eukaryota</taxon>
        <taxon>Metazoa</taxon>
        <taxon>Ecdysozoa</taxon>
        <taxon>Arthropoda</taxon>
        <taxon>Crustacea</taxon>
        <taxon>Multicrustacea</taxon>
        <taxon>Malacostraca</taxon>
        <taxon>Eumalacostraca</taxon>
        <taxon>Eucarida</taxon>
        <taxon>Decapoda</taxon>
        <taxon>Pleocyemata</taxon>
        <taxon>Astacidea</taxon>
        <taxon>Nephropoidea</taxon>
        <taxon>Nephropidae</taxon>
        <taxon>Homarus</taxon>
    </lineage>
</organism>
<reference evidence="1" key="1">
    <citation type="journal article" date="2021" name="Sci. Adv.">
        <title>The American lobster genome reveals insights on longevity, neural, and immune adaptations.</title>
        <authorList>
            <person name="Polinski J.M."/>
            <person name="Zimin A.V."/>
            <person name="Clark K.F."/>
            <person name="Kohn A.B."/>
            <person name="Sadowski N."/>
            <person name="Timp W."/>
            <person name="Ptitsyn A."/>
            <person name="Khanna P."/>
            <person name="Romanova D.Y."/>
            <person name="Williams P."/>
            <person name="Greenwood S.J."/>
            <person name="Moroz L.L."/>
            <person name="Walt D.R."/>
            <person name="Bodnar A.G."/>
        </authorList>
    </citation>
    <scope>NUCLEOTIDE SEQUENCE</scope>
    <source>
        <strain evidence="1">GMGI-L3</strain>
    </source>
</reference>
<proteinExistence type="predicted"/>
<dbReference type="AlphaFoldDB" id="A0A8J5JWC1"/>
<protein>
    <submittedName>
        <fullName evidence="1">Uncharacterized protein</fullName>
    </submittedName>
</protein>
<keyword evidence="2" id="KW-1185">Reference proteome</keyword>
<comment type="caution">
    <text evidence="1">The sequence shown here is derived from an EMBL/GenBank/DDBJ whole genome shotgun (WGS) entry which is preliminary data.</text>
</comment>
<accession>A0A8J5JWC1</accession>
<gene>
    <name evidence="1" type="ORF">Hamer_G008028</name>
</gene>